<proteinExistence type="predicted"/>
<dbReference type="EMBL" id="BMQV01000006">
    <property type="protein sequence ID" value="GGP44547.1"/>
    <property type="molecule type" value="Genomic_DNA"/>
</dbReference>
<reference evidence="2" key="1">
    <citation type="journal article" date="2019" name="Int. J. Syst. Evol. Microbiol.">
        <title>The Global Catalogue of Microorganisms (GCM) 10K type strain sequencing project: providing services to taxonomists for standard genome sequencing and annotation.</title>
        <authorList>
            <consortium name="The Broad Institute Genomics Platform"/>
            <consortium name="The Broad Institute Genome Sequencing Center for Infectious Disease"/>
            <person name="Wu L."/>
            <person name="Ma J."/>
        </authorList>
    </citation>
    <scope>NUCLEOTIDE SEQUENCE [LARGE SCALE GENOMIC DNA]</scope>
    <source>
        <strain evidence="2">JCM 32304</strain>
    </source>
</reference>
<evidence type="ECO:0000313" key="2">
    <source>
        <dbReference type="Proteomes" id="UP000654367"/>
    </source>
</evidence>
<organism evidence="1 2">
    <name type="scientific">Shewanella saliphila</name>
    <dbReference type="NCBI Taxonomy" id="2282698"/>
    <lineage>
        <taxon>Bacteria</taxon>
        <taxon>Pseudomonadati</taxon>
        <taxon>Pseudomonadota</taxon>
        <taxon>Gammaproteobacteria</taxon>
        <taxon>Alteromonadales</taxon>
        <taxon>Shewanellaceae</taxon>
        <taxon>Shewanella</taxon>
    </lineage>
</organism>
<gene>
    <name evidence="1" type="ORF">GCM10009409_09070</name>
</gene>
<sequence>MGSDDLHHKRKRRGAANLSRKLGNRKPYAKILIVCEGSKTEPLYFKELIRHHKLASANVVVDQNVETCPLKLFRHAKKIAKEHIKIGMPFDQVYCVFDKDSHVHYEEAKRSIASMANKTTVYKAITSVPSFEYWLLLHFKNTTKPFDRAGKKSPADVVLSELKSEYIGYSKAKKNVYSELIDKLDEAIKNAELSRKSALELGTDNPSTEVDGLVIALRELNN</sequence>
<dbReference type="RefSeq" id="WP_188917737.1">
    <property type="nucleotide sequence ID" value="NZ_BMQV01000006.1"/>
</dbReference>
<evidence type="ECO:0008006" key="3">
    <source>
        <dbReference type="Google" id="ProtNLM"/>
    </source>
</evidence>
<accession>A0ABQ2Q4W7</accession>
<dbReference type="Pfam" id="PF13707">
    <property type="entry name" value="RloB"/>
    <property type="match status" value="1"/>
</dbReference>
<keyword evidence="2" id="KW-1185">Reference proteome</keyword>
<name>A0ABQ2Q4W7_9GAMM</name>
<protein>
    <recommendedName>
        <fullName evidence="3">RloB domain-containing protein</fullName>
    </recommendedName>
</protein>
<comment type="caution">
    <text evidence="1">The sequence shown here is derived from an EMBL/GenBank/DDBJ whole genome shotgun (WGS) entry which is preliminary data.</text>
</comment>
<dbReference type="InterPro" id="IPR025591">
    <property type="entry name" value="RloB"/>
</dbReference>
<dbReference type="Proteomes" id="UP000654367">
    <property type="component" value="Unassembled WGS sequence"/>
</dbReference>
<evidence type="ECO:0000313" key="1">
    <source>
        <dbReference type="EMBL" id="GGP44547.1"/>
    </source>
</evidence>